<sequence length="348" mass="39755">MAMSWQTVTLTLLLLFKGHQGRGCSSGDRVVSLSGQPVLLRLPNTQTNPQTVEWKTKLPLHNDTKLILRLKRAPSVVSPPSLPYLNSTLEFKRENWSLLIMAAKPEYSGLYKVEITDENGTVFCIQFEVLIVDHVEKPHLHVERKVIDEGKCQAFLSCLASRNDHVSYAWYRDSNLILTSGNLSQLVVQIDANEQNTYTCNVSNAASWATESLRLTQGCLESRFWPLWVVIAIVVMLILSALTCFCVWKRKRKRKQSQPSPSEHLTVYEDIKEVRRNQYSAFTSQPSQETDLTLYSVIRGSQKTKCKKRNQDPSPICTIYDQVGSRPHKACNPARLSRRELENFEVHY</sequence>
<dbReference type="InterPro" id="IPR013783">
    <property type="entry name" value="Ig-like_fold"/>
</dbReference>
<keyword evidence="3 5" id="KW-0472">Membrane</keyword>
<dbReference type="GO" id="GO:0002323">
    <property type="term" value="P:natural killer cell activation involved in immune response"/>
    <property type="evidence" value="ECO:0007669"/>
    <property type="project" value="TreeGrafter"/>
</dbReference>
<gene>
    <name evidence="9 10" type="primary">Cd244</name>
</gene>
<evidence type="ECO:0000256" key="4">
    <source>
        <dbReference type="ARBA" id="ARBA00023180"/>
    </source>
</evidence>
<keyword evidence="4" id="KW-0325">Glycoprotein</keyword>
<keyword evidence="2 6" id="KW-0732">Signal</keyword>
<evidence type="ECO:0000259" key="7">
    <source>
        <dbReference type="PROSITE" id="PS50835"/>
    </source>
</evidence>
<protein>
    <submittedName>
        <fullName evidence="9 10">Natural killer cell receptor 2B4</fullName>
    </submittedName>
</protein>
<dbReference type="PANTHER" id="PTHR12080:SF56">
    <property type="entry name" value="NATURAL KILLER CELL RECEPTOR 2B4"/>
    <property type="match status" value="1"/>
</dbReference>
<dbReference type="SUPFAM" id="SSF48726">
    <property type="entry name" value="Immunoglobulin"/>
    <property type="match status" value="2"/>
</dbReference>
<reference evidence="9 10" key="1">
    <citation type="submission" date="2025-04" db="UniProtKB">
        <authorList>
            <consortium name="RefSeq"/>
        </authorList>
    </citation>
    <scope>IDENTIFICATION</scope>
</reference>
<dbReference type="InterPro" id="IPR007110">
    <property type="entry name" value="Ig-like_dom"/>
</dbReference>
<evidence type="ECO:0000256" key="1">
    <source>
        <dbReference type="ARBA" id="ARBA00004370"/>
    </source>
</evidence>
<dbReference type="Proteomes" id="UP000515203">
    <property type="component" value="Unplaced"/>
</dbReference>
<dbReference type="Pfam" id="PF13895">
    <property type="entry name" value="Ig_2"/>
    <property type="match status" value="1"/>
</dbReference>
<name>A0A6P6D6T0_OCTDE</name>
<proteinExistence type="predicted"/>
<dbReference type="GeneID" id="101591308"/>
<organism evidence="8 9">
    <name type="scientific">Octodon degus</name>
    <name type="common">Degu</name>
    <name type="synonym">Sciurus degus</name>
    <dbReference type="NCBI Taxonomy" id="10160"/>
    <lineage>
        <taxon>Eukaryota</taxon>
        <taxon>Metazoa</taxon>
        <taxon>Chordata</taxon>
        <taxon>Craniata</taxon>
        <taxon>Vertebrata</taxon>
        <taxon>Euteleostomi</taxon>
        <taxon>Mammalia</taxon>
        <taxon>Eutheria</taxon>
        <taxon>Euarchontoglires</taxon>
        <taxon>Glires</taxon>
        <taxon>Rodentia</taxon>
        <taxon>Hystricomorpha</taxon>
        <taxon>Octodontidae</taxon>
        <taxon>Octodon</taxon>
    </lineage>
</organism>
<evidence type="ECO:0000313" key="8">
    <source>
        <dbReference type="Proteomes" id="UP000515203"/>
    </source>
</evidence>
<dbReference type="GO" id="GO:0009897">
    <property type="term" value="C:external side of plasma membrane"/>
    <property type="evidence" value="ECO:0007669"/>
    <property type="project" value="TreeGrafter"/>
</dbReference>
<dbReference type="InterPro" id="IPR015631">
    <property type="entry name" value="CD2/SLAM_rcpt"/>
</dbReference>
<accession>A0A6P6D6T0</accession>
<dbReference type="RefSeq" id="XP_023555581.1">
    <property type="nucleotide sequence ID" value="XM_023699813.1"/>
</dbReference>
<evidence type="ECO:0000313" key="10">
    <source>
        <dbReference type="RefSeq" id="XP_023555581.1"/>
    </source>
</evidence>
<dbReference type="PROSITE" id="PS50835">
    <property type="entry name" value="IG_LIKE"/>
    <property type="match status" value="1"/>
</dbReference>
<evidence type="ECO:0000256" key="5">
    <source>
        <dbReference type="SAM" id="Phobius"/>
    </source>
</evidence>
<feature type="signal peptide" evidence="6">
    <location>
        <begin position="1"/>
        <end position="21"/>
    </location>
</feature>
<keyword evidence="8" id="KW-1185">Reference proteome</keyword>
<keyword evidence="9 10" id="KW-0675">Receptor</keyword>
<evidence type="ECO:0000256" key="3">
    <source>
        <dbReference type="ARBA" id="ARBA00023136"/>
    </source>
</evidence>
<feature type="chain" id="PRO_5044649329" evidence="6">
    <location>
        <begin position="22"/>
        <end position="348"/>
    </location>
</feature>
<dbReference type="Pfam" id="PF11465">
    <property type="entry name" value="Receptor_2B4"/>
    <property type="match status" value="1"/>
</dbReference>
<comment type="subcellular location">
    <subcellularLocation>
        <location evidence="1">Membrane</location>
    </subcellularLocation>
</comment>
<feature type="domain" description="Ig-like" evidence="7">
    <location>
        <begin position="138"/>
        <end position="216"/>
    </location>
</feature>
<dbReference type="InterPro" id="IPR036179">
    <property type="entry name" value="Ig-like_dom_sf"/>
</dbReference>
<dbReference type="CTD" id="51744"/>
<dbReference type="AlphaFoldDB" id="A0A6P6D6T0"/>
<dbReference type="Gene3D" id="2.60.40.10">
    <property type="entry name" value="Immunoglobulins"/>
    <property type="match status" value="2"/>
</dbReference>
<evidence type="ECO:0000313" key="9">
    <source>
        <dbReference type="RefSeq" id="XP_023555580.1"/>
    </source>
</evidence>
<feature type="transmembrane region" description="Helical" evidence="5">
    <location>
        <begin position="225"/>
        <end position="248"/>
    </location>
</feature>
<evidence type="ECO:0000256" key="2">
    <source>
        <dbReference type="ARBA" id="ARBA00022729"/>
    </source>
</evidence>
<dbReference type="GO" id="GO:0042288">
    <property type="term" value="F:MHC class I protein binding"/>
    <property type="evidence" value="ECO:0007669"/>
    <property type="project" value="TreeGrafter"/>
</dbReference>
<dbReference type="RefSeq" id="XP_023555580.1">
    <property type="nucleotide sequence ID" value="XM_023699812.1"/>
</dbReference>
<dbReference type="PANTHER" id="PTHR12080">
    <property type="entry name" value="SIGNALING LYMPHOCYTIC ACTIVATION MOLECULE"/>
    <property type="match status" value="1"/>
</dbReference>
<keyword evidence="5" id="KW-0812">Transmembrane</keyword>
<dbReference type="InterPro" id="IPR024303">
    <property type="entry name" value="NK_rcpt_2B4_Ig_dom"/>
</dbReference>
<keyword evidence="5" id="KW-1133">Transmembrane helix</keyword>
<evidence type="ECO:0000256" key="6">
    <source>
        <dbReference type="SAM" id="SignalP"/>
    </source>
</evidence>
<dbReference type="OrthoDB" id="8955135at2759"/>